<gene>
    <name evidence="6" type="ORF">Cfor_05321</name>
</gene>
<dbReference type="Proteomes" id="UP000502823">
    <property type="component" value="Unassembled WGS sequence"/>
</dbReference>
<dbReference type="InParanoid" id="A0A6L2Q624"/>
<feature type="domain" description="CRC" evidence="5">
    <location>
        <begin position="714"/>
        <end position="826"/>
    </location>
</feature>
<reference evidence="7" key="1">
    <citation type="submission" date="2020-01" db="EMBL/GenBank/DDBJ databases">
        <title>Draft genome sequence of the Termite Coptotermes fromosanus.</title>
        <authorList>
            <person name="Itakura S."/>
            <person name="Yosikawa Y."/>
            <person name="Umezawa K."/>
        </authorList>
    </citation>
    <scope>NUCLEOTIDE SEQUENCE [LARGE SCALE GENOMIC DNA]</scope>
</reference>
<dbReference type="SMART" id="SM01114">
    <property type="entry name" value="CXC"/>
    <property type="match status" value="2"/>
</dbReference>
<keyword evidence="3" id="KW-0539">Nucleus</keyword>
<dbReference type="PANTHER" id="PTHR12446:SF34">
    <property type="entry name" value="PROTEIN LIN-54 HOMOLOG"/>
    <property type="match status" value="1"/>
</dbReference>
<dbReference type="InterPro" id="IPR033467">
    <property type="entry name" value="Tesmin/TSO1-like_CXC"/>
</dbReference>
<evidence type="ECO:0000259" key="5">
    <source>
        <dbReference type="PROSITE" id="PS51634"/>
    </source>
</evidence>
<dbReference type="PANTHER" id="PTHR12446">
    <property type="entry name" value="TESMIN/TSO1-RELATED"/>
    <property type="match status" value="1"/>
</dbReference>
<dbReference type="Pfam" id="PF03638">
    <property type="entry name" value="TCR"/>
    <property type="match status" value="2"/>
</dbReference>
<feature type="region of interest" description="Disordered" evidence="4">
    <location>
        <begin position="664"/>
        <end position="708"/>
    </location>
</feature>
<accession>A0A6L2Q624</accession>
<comment type="caution">
    <text evidence="6">The sequence shown here is derived from an EMBL/GenBank/DDBJ whole genome shotgun (WGS) entry which is preliminary data.</text>
</comment>
<dbReference type="PROSITE" id="PS51634">
    <property type="entry name" value="CRC"/>
    <property type="match status" value="1"/>
</dbReference>
<evidence type="ECO:0000256" key="3">
    <source>
        <dbReference type="ARBA" id="ARBA00023242"/>
    </source>
</evidence>
<proteinExistence type="inferred from homology"/>
<keyword evidence="7" id="KW-1185">Reference proteome</keyword>
<sequence length="938" mass="98821">MARHLSSAALLALRKWRLDDELQCRKSYRGTKPPGGARAVVETLGLDAGALGDGDLSALTLPHNSDQFTSSELETLVNIQAELDRLNSTVGVEGTLEEELEGGGDSLTVGETVESVVTVVSEDHGQGDVAHSPEAILPEITEETTTVEDMDMHEIEMSTPSPETGDPLQQQEISAKQFTSGSNNLTFTSSTVTSKTTGSSIVVIQSPVSSSASVTTSPSFTPKHVTVSAGQLVGKIAGISSNVAISSVPQFQSLAQTLVTAKSADGNIVQLRPANLNRPVIATSTAGSLTTANLQGIKPLQATTKRPATGTAGQMRNVFAKVIITGNQQGQQGQPVMLATSQAGETFCGGQPIKIISGGGTGQSNVSLLGSPTKAITLAQAQQMGLLSPAKLQQILPSSPAKQSIIVNKLVSSPVKSPAKITMMPASTLVKSPTKILPAPVSGVTQLKSAVSIASAVGGIGGAVNTTVKPLLSPQKVIIRQGSLKPGTILTSSGGTGQVIRIPATQNVVGTSGNIPQLQVPGGRQFQYVRLVSSSGSNTSTVLSTGKSRATTVLPVNAVSGGKPIALAAMRTQQQAVKMVPIAPATTAVRTVVPKSAGQTGQRILIPASAPVTQLRAGSNVSALSPTAVNQITSGTTILPSGASSYVMLPAQYVQQLQNQSQQQQQQSQQQQSVLNTHTVSQSSSNSGIGAESHNQSRPSVGTRTTLEPNGIRPRKPCNCTKSQCLKLYCDCFANGEFCHMCNCNNCFNNLEHEEDRQRAIKSCLERNPNAFRPKIGKGIVGDERRHNKGCNCKRSGCLKNYCECYEAKIPCSNNCKCVGCRNVEESCDKNTLRDLAEAAEVRVQQQTAIKNKLSAQIQDIAFRPPPPPQGGTRQPFNFMTQEVLNATCLCLLAQAEEAERLDSSEEEAERFIIEEFGRCLVQIIECATKTEANSMPM</sequence>
<dbReference type="EMBL" id="BLKM01009550">
    <property type="protein sequence ID" value="GFG37297.1"/>
    <property type="molecule type" value="Genomic_DNA"/>
</dbReference>
<protein>
    <recommendedName>
        <fullName evidence="5">CRC domain-containing protein</fullName>
    </recommendedName>
</protein>
<dbReference type="GO" id="GO:0006355">
    <property type="term" value="P:regulation of DNA-templated transcription"/>
    <property type="evidence" value="ECO:0007669"/>
    <property type="project" value="TreeGrafter"/>
</dbReference>
<dbReference type="InterPro" id="IPR028307">
    <property type="entry name" value="Lin-54_fam"/>
</dbReference>
<feature type="compositionally biased region" description="Polar residues" evidence="4">
    <location>
        <begin position="677"/>
        <end position="708"/>
    </location>
</feature>
<feature type="compositionally biased region" description="Low complexity" evidence="4">
    <location>
        <begin position="664"/>
        <end position="676"/>
    </location>
</feature>
<evidence type="ECO:0000313" key="6">
    <source>
        <dbReference type="EMBL" id="GFG37297.1"/>
    </source>
</evidence>
<evidence type="ECO:0000256" key="2">
    <source>
        <dbReference type="ARBA" id="ARBA00007267"/>
    </source>
</evidence>
<dbReference type="InterPro" id="IPR005172">
    <property type="entry name" value="CRC"/>
</dbReference>
<dbReference type="AlphaFoldDB" id="A0A6L2Q624"/>
<evidence type="ECO:0000256" key="1">
    <source>
        <dbReference type="ARBA" id="ARBA00004123"/>
    </source>
</evidence>
<dbReference type="GO" id="GO:0005634">
    <property type="term" value="C:nucleus"/>
    <property type="evidence" value="ECO:0007669"/>
    <property type="project" value="UniProtKB-SubCell"/>
</dbReference>
<evidence type="ECO:0000256" key="4">
    <source>
        <dbReference type="SAM" id="MobiDB-lite"/>
    </source>
</evidence>
<comment type="subcellular location">
    <subcellularLocation>
        <location evidence="1">Nucleus</location>
    </subcellularLocation>
</comment>
<organism evidence="6 7">
    <name type="scientific">Coptotermes formosanus</name>
    <name type="common">Formosan subterranean termite</name>
    <dbReference type="NCBI Taxonomy" id="36987"/>
    <lineage>
        <taxon>Eukaryota</taxon>
        <taxon>Metazoa</taxon>
        <taxon>Ecdysozoa</taxon>
        <taxon>Arthropoda</taxon>
        <taxon>Hexapoda</taxon>
        <taxon>Insecta</taxon>
        <taxon>Pterygota</taxon>
        <taxon>Neoptera</taxon>
        <taxon>Polyneoptera</taxon>
        <taxon>Dictyoptera</taxon>
        <taxon>Blattodea</taxon>
        <taxon>Blattoidea</taxon>
        <taxon>Termitoidae</taxon>
        <taxon>Rhinotermitidae</taxon>
        <taxon>Coptotermes</taxon>
    </lineage>
</organism>
<evidence type="ECO:0000313" key="7">
    <source>
        <dbReference type="Proteomes" id="UP000502823"/>
    </source>
</evidence>
<dbReference type="OrthoDB" id="6283463at2759"/>
<name>A0A6L2Q624_COPFO</name>
<comment type="similarity">
    <text evidence="2">Belongs to the lin-54 family.</text>
</comment>